<keyword evidence="4" id="KW-1185">Reference proteome</keyword>
<sequence length="80" mass="8642">MSEGKAIKLVLRVVVRYGLVAGFLAIAMLAARHQIYWLCIAGVTGAGVMIAYIMATTRGGAVTLDAYKDQQITVDRNKID</sequence>
<keyword evidence="1" id="KW-1133">Transmembrane helix</keyword>
<evidence type="ECO:0000313" key="3">
    <source>
        <dbReference type="EMBL" id="QEW26165.1"/>
    </source>
</evidence>
<dbReference type="EMBL" id="LAXI01000002">
    <property type="protein sequence ID" value="KRS18907.1"/>
    <property type="molecule type" value="Genomic_DNA"/>
</dbReference>
<dbReference type="PATRIC" id="fig|540747.5.peg.2436"/>
<dbReference type="Proteomes" id="UP000325785">
    <property type="component" value="Chromosome"/>
</dbReference>
<accession>A0A0T5PC81</accession>
<feature type="transmembrane region" description="Helical" evidence="1">
    <location>
        <begin position="35"/>
        <end position="55"/>
    </location>
</feature>
<name>A0A0T5PC81_9RHOB</name>
<keyword evidence="1" id="KW-0812">Transmembrane</keyword>
<dbReference type="Proteomes" id="UP000051401">
    <property type="component" value="Unassembled WGS sequence"/>
</dbReference>
<dbReference type="AlphaFoldDB" id="A0A0T5PC81"/>
<dbReference type="STRING" id="540747.SAMN04488031_103374"/>
<protein>
    <recommendedName>
        <fullName evidence="6">DUF4229 domain-containing protein</fullName>
    </recommendedName>
</protein>
<feature type="transmembrane region" description="Helical" evidence="1">
    <location>
        <begin position="9"/>
        <end position="29"/>
    </location>
</feature>
<gene>
    <name evidence="3" type="ORF">RIdsm_01961</name>
    <name evidence="2" type="ORF">XM52_04310</name>
</gene>
<evidence type="ECO:0000313" key="2">
    <source>
        <dbReference type="EMBL" id="KRS18907.1"/>
    </source>
</evidence>
<evidence type="ECO:0000313" key="4">
    <source>
        <dbReference type="Proteomes" id="UP000051401"/>
    </source>
</evidence>
<keyword evidence="1" id="KW-0472">Membrane</keyword>
<proteinExistence type="predicted"/>
<evidence type="ECO:0000313" key="5">
    <source>
        <dbReference type="Proteomes" id="UP000325785"/>
    </source>
</evidence>
<dbReference type="EMBL" id="CP031598">
    <property type="protein sequence ID" value="QEW26165.1"/>
    <property type="molecule type" value="Genomic_DNA"/>
</dbReference>
<dbReference type="KEGG" id="rid:RIdsm_01961"/>
<evidence type="ECO:0000256" key="1">
    <source>
        <dbReference type="SAM" id="Phobius"/>
    </source>
</evidence>
<dbReference type="RefSeq" id="WP_057813640.1">
    <property type="nucleotide sequence ID" value="NZ_CP031598.1"/>
</dbReference>
<organism evidence="2 4">
    <name type="scientific">Roseovarius indicus</name>
    <dbReference type="NCBI Taxonomy" id="540747"/>
    <lineage>
        <taxon>Bacteria</taxon>
        <taxon>Pseudomonadati</taxon>
        <taxon>Pseudomonadota</taxon>
        <taxon>Alphaproteobacteria</taxon>
        <taxon>Rhodobacterales</taxon>
        <taxon>Roseobacteraceae</taxon>
        <taxon>Roseovarius</taxon>
    </lineage>
</organism>
<reference evidence="3 5" key="2">
    <citation type="submission" date="2018-08" db="EMBL/GenBank/DDBJ databases">
        <title>Genetic Globetrotter - A new plasmid hitch-hiking vast phylogenetic and geographic distances.</title>
        <authorList>
            <person name="Vollmers J."/>
            <person name="Petersen J."/>
        </authorList>
    </citation>
    <scope>NUCLEOTIDE SEQUENCE [LARGE SCALE GENOMIC DNA]</scope>
    <source>
        <strain evidence="3 5">DSM 26383</strain>
    </source>
</reference>
<reference evidence="2 4" key="1">
    <citation type="submission" date="2015-04" db="EMBL/GenBank/DDBJ databases">
        <title>The draft genome sequence of Roseovarius indicus B108T.</title>
        <authorList>
            <person name="Li G."/>
            <person name="Lai Q."/>
            <person name="Shao Z."/>
            <person name="Yan P."/>
        </authorList>
    </citation>
    <scope>NUCLEOTIDE SEQUENCE [LARGE SCALE GENOMIC DNA]</scope>
    <source>
        <strain evidence="2 4">B108</strain>
    </source>
</reference>
<evidence type="ECO:0008006" key="6">
    <source>
        <dbReference type="Google" id="ProtNLM"/>
    </source>
</evidence>